<dbReference type="InterPro" id="IPR010730">
    <property type="entry name" value="HET"/>
</dbReference>
<keyword evidence="4" id="KW-1185">Reference proteome</keyword>
<dbReference type="PANTHER" id="PTHR24148">
    <property type="entry name" value="ANKYRIN REPEAT DOMAIN-CONTAINING PROTEIN 39 HOMOLOG-RELATED"/>
    <property type="match status" value="1"/>
</dbReference>
<dbReference type="Proteomes" id="UP000646827">
    <property type="component" value="Unassembled WGS sequence"/>
</dbReference>
<dbReference type="EMBL" id="JAEPRB010000326">
    <property type="protein sequence ID" value="KAG2217121.1"/>
    <property type="molecule type" value="Genomic_DNA"/>
</dbReference>
<organism evidence="3 4">
    <name type="scientific">Circinella minor</name>
    <dbReference type="NCBI Taxonomy" id="1195481"/>
    <lineage>
        <taxon>Eukaryota</taxon>
        <taxon>Fungi</taxon>
        <taxon>Fungi incertae sedis</taxon>
        <taxon>Mucoromycota</taxon>
        <taxon>Mucoromycotina</taxon>
        <taxon>Mucoromycetes</taxon>
        <taxon>Mucorales</taxon>
        <taxon>Lichtheimiaceae</taxon>
        <taxon>Circinella</taxon>
    </lineage>
</organism>
<dbReference type="PANTHER" id="PTHR24148:SF64">
    <property type="entry name" value="HETEROKARYON INCOMPATIBILITY DOMAIN-CONTAINING PROTEIN"/>
    <property type="match status" value="1"/>
</dbReference>
<feature type="compositionally biased region" description="Basic and acidic residues" evidence="1">
    <location>
        <begin position="165"/>
        <end position="174"/>
    </location>
</feature>
<evidence type="ECO:0000313" key="4">
    <source>
        <dbReference type="Proteomes" id="UP000646827"/>
    </source>
</evidence>
<feature type="compositionally biased region" description="Basic and acidic residues" evidence="1">
    <location>
        <begin position="189"/>
        <end position="211"/>
    </location>
</feature>
<reference evidence="3 4" key="1">
    <citation type="submission" date="2020-12" db="EMBL/GenBank/DDBJ databases">
        <title>Metabolic potential, ecology and presence of endohyphal bacteria is reflected in genomic diversity of Mucoromycotina.</title>
        <authorList>
            <person name="Muszewska A."/>
            <person name="Okrasinska A."/>
            <person name="Steczkiewicz K."/>
            <person name="Drgas O."/>
            <person name="Orlowska M."/>
            <person name="Perlinska-Lenart U."/>
            <person name="Aleksandrzak-Piekarczyk T."/>
            <person name="Szatraj K."/>
            <person name="Zielenkiewicz U."/>
            <person name="Pilsyk S."/>
            <person name="Malc E."/>
            <person name="Mieczkowski P."/>
            <person name="Kruszewska J.S."/>
            <person name="Biernat P."/>
            <person name="Pawlowska J."/>
        </authorList>
    </citation>
    <scope>NUCLEOTIDE SEQUENCE [LARGE SCALE GENOMIC DNA]</scope>
    <source>
        <strain evidence="3 4">CBS 142.35</strain>
    </source>
</reference>
<dbReference type="AlphaFoldDB" id="A0A8H7RTY2"/>
<protein>
    <recommendedName>
        <fullName evidence="2">Heterokaryon incompatibility domain-containing protein</fullName>
    </recommendedName>
</protein>
<feature type="compositionally biased region" description="Basic and acidic residues" evidence="1">
    <location>
        <begin position="111"/>
        <end position="123"/>
    </location>
</feature>
<accession>A0A8H7RTY2</accession>
<proteinExistence type="predicted"/>
<evidence type="ECO:0000256" key="1">
    <source>
        <dbReference type="SAM" id="MobiDB-lite"/>
    </source>
</evidence>
<dbReference type="InterPro" id="IPR052895">
    <property type="entry name" value="HetReg/Transcr_Mod"/>
</dbReference>
<comment type="caution">
    <text evidence="3">The sequence shown here is derived from an EMBL/GenBank/DDBJ whole genome shotgun (WGS) entry which is preliminary data.</text>
</comment>
<gene>
    <name evidence="3" type="ORF">INT45_009338</name>
</gene>
<dbReference type="OrthoDB" id="3553147at2759"/>
<feature type="domain" description="Heterokaryon incompatibility" evidence="2">
    <location>
        <begin position="220"/>
        <end position="336"/>
    </location>
</feature>
<evidence type="ECO:0000259" key="2">
    <source>
        <dbReference type="Pfam" id="PF06985"/>
    </source>
</evidence>
<evidence type="ECO:0000313" key="3">
    <source>
        <dbReference type="EMBL" id="KAG2217121.1"/>
    </source>
</evidence>
<sequence>MYITYCRNQKTVDLEDKTTYRLNVTGGEYRPTWLIRVSDWKRVPGTEAVNGYHTISYCWEQSGEVVKNETDGEYHIVDDGKHCIVEGYKVYEDKIFELVDRSDTDDDQDDNEKSEKPENSLYDKEDDNEVNQKDDHQNACENEFRDVSDADEEDVYENDYEDGYDANKDDKESNSENDCQDNADVSEVDYQKSDEEKDKKDTSKDASDADKEEKTIDYKQYVLWCEPVLETTTLRYVTYDKLLQQVCKDFQVEYVWYDKICIDQSDPKAKSREIKQMHKIYRDARYMIAMIPEVCIYNNPEEFEQTVHGSCHKAHGRVILDTELSCWFKRSWTLEEVMMTRRILIVGTNTNMFQHSLNTTGIPTTKDVFSRILLDFGAREENDVNVNQALAFAHFRTSTKPHDMIYALKNTFSHMFDDIEVSYSTDIKTVFNDFYRHVATDDISILCFGSNNYLCGATVKKSSIDSYNLPSWTGVSGMHVHLHTSATIHPQLSHYIDNTMWMHIITKYYWKIGITPYDSGRYSLSKNMTEEWGSTIEKYDNINYARADGNWTDMATADKDTVLMEWFVNIHSVICRYMTHYHQPKGCLLSQIRPLTLTEDCKECIILPILFEVRSRFYKRADGDIYNCTVESYGKDYFLPVLRECTKGTGRYRAIGIYHIGDDGTSNQPTFQWNHYIGRDDIDTDDPKEILNILFEKDGHNVPKEFIIE</sequence>
<feature type="compositionally biased region" description="Acidic residues" evidence="1">
    <location>
        <begin position="178"/>
        <end position="187"/>
    </location>
</feature>
<feature type="compositionally biased region" description="Acidic residues" evidence="1">
    <location>
        <begin position="149"/>
        <end position="164"/>
    </location>
</feature>
<feature type="compositionally biased region" description="Basic and acidic residues" evidence="1">
    <location>
        <begin position="130"/>
        <end position="148"/>
    </location>
</feature>
<name>A0A8H7RTY2_9FUNG</name>
<feature type="region of interest" description="Disordered" evidence="1">
    <location>
        <begin position="101"/>
        <end position="211"/>
    </location>
</feature>
<dbReference type="Pfam" id="PF06985">
    <property type="entry name" value="HET"/>
    <property type="match status" value="1"/>
</dbReference>